<name>A0A1H4EX88_9GAMM</name>
<dbReference type="InterPro" id="IPR007893">
    <property type="entry name" value="Spore_coat_U/FanG"/>
</dbReference>
<evidence type="ECO:0000313" key="4">
    <source>
        <dbReference type="Proteomes" id="UP000187280"/>
    </source>
</evidence>
<sequence>MTMFRLLMMLLLGTSGLSTAYAGCSSSSSSSSFGSISSFTLASTAQTVESGSGFSCSGSLLSLISTNTVTATISSTSNASGSTPQMYNASTGEYIPYTICQDSGCSATYPIGNTIKWSSTTLLGLLGLFNSSDGTLPIYLRTSTGANVAAGTYTDNITLSWYYKICFVGVLGICAYTTGTDTSVVPVSMVVTNDCYIDSAPDVNFGTQALPSSFSTINNALSVRCTRNATYTVGLSSINAGSGNWRQMNALINGSTYSLQYQFYRSDGTEWTSENNYGATGSGDSQNISYTAKINPNQSNVPAGAYSDTVTVTVTY</sequence>
<feature type="domain" description="Spore coat protein U/FanG" evidence="2">
    <location>
        <begin position="182"/>
        <end position="313"/>
    </location>
</feature>
<dbReference type="eggNOG" id="COG5430">
    <property type="taxonomic scope" value="Bacteria"/>
</dbReference>
<protein>
    <submittedName>
        <fullName evidence="3">Spore coat protein U (SCPU) domain-containing protein</fullName>
    </submittedName>
</protein>
<dbReference type="Proteomes" id="UP000187280">
    <property type="component" value="Unassembled WGS sequence"/>
</dbReference>
<evidence type="ECO:0000313" key="3">
    <source>
        <dbReference type="EMBL" id="SEA89611.1"/>
    </source>
</evidence>
<feature type="chain" id="PRO_5010542390" evidence="1">
    <location>
        <begin position="21"/>
        <end position="316"/>
    </location>
</feature>
<reference evidence="3 4" key="1">
    <citation type="submission" date="2016-10" db="EMBL/GenBank/DDBJ databases">
        <authorList>
            <person name="de Groot N.N."/>
        </authorList>
    </citation>
    <scope>NUCLEOTIDE SEQUENCE [LARGE SCALE GENOMIC DNA]</scope>
    <source>
        <strain evidence="3 4">ATCC 29281</strain>
    </source>
</reference>
<keyword evidence="3" id="KW-0167">Capsid protein</keyword>
<gene>
    <name evidence="3" type="ORF">SAMN02982996_02809</name>
</gene>
<dbReference type="AlphaFoldDB" id="A0A1H4EX88"/>
<evidence type="ECO:0000256" key="1">
    <source>
        <dbReference type="SAM" id="SignalP"/>
    </source>
</evidence>
<dbReference type="Pfam" id="PF05229">
    <property type="entry name" value="SCPU"/>
    <property type="match status" value="2"/>
</dbReference>
<dbReference type="EMBL" id="FNQS01000011">
    <property type="protein sequence ID" value="SEA89611.1"/>
    <property type="molecule type" value="Genomic_DNA"/>
</dbReference>
<organism evidence="3 4">
    <name type="scientific">Lonsdalea quercina</name>
    <dbReference type="NCBI Taxonomy" id="71657"/>
    <lineage>
        <taxon>Bacteria</taxon>
        <taxon>Pseudomonadati</taxon>
        <taxon>Pseudomonadota</taxon>
        <taxon>Gammaproteobacteria</taxon>
        <taxon>Enterobacterales</taxon>
        <taxon>Pectobacteriaceae</taxon>
        <taxon>Lonsdalea</taxon>
    </lineage>
</organism>
<accession>A0A1H4EX88</accession>
<dbReference type="STRING" id="71657.SAMN02982996_02809"/>
<keyword evidence="3" id="KW-0946">Virion</keyword>
<keyword evidence="4" id="KW-1185">Reference proteome</keyword>
<dbReference type="SMART" id="SM00972">
    <property type="entry name" value="SCPU"/>
    <property type="match status" value="2"/>
</dbReference>
<dbReference type="InterPro" id="IPR053167">
    <property type="entry name" value="Spore_coat_component"/>
</dbReference>
<feature type="signal peptide" evidence="1">
    <location>
        <begin position="1"/>
        <end position="20"/>
    </location>
</feature>
<dbReference type="GeneID" id="97765653"/>
<feature type="domain" description="Spore coat protein U/FanG" evidence="2">
    <location>
        <begin position="18"/>
        <end position="159"/>
    </location>
</feature>
<dbReference type="PANTHER" id="PTHR37089:SF1">
    <property type="entry name" value="MEMBRANE PROTEIN"/>
    <property type="match status" value="1"/>
</dbReference>
<dbReference type="RefSeq" id="WP_074729101.1">
    <property type="nucleotide sequence ID" value="NZ_FNQS01000011.1"/>
</dbReference>
<evidence type="ECO:0000259" key="2">
    <source>
        <dbReference type="Pfam" id="PF05229"/>
    </source>
</evidence>
<proteinExistence type="predicted"/>
<dbReference type="PANTHER" id="PTHR37089">
    <property type="entry name" value="PROTEIN U-RELATED"/>
    <property type="match status" value="1"/>
</dbReference>
<keyword evidence="1" id="KW-0732">Signal</keyword>